<dbReference type="Gene3D" id="1.20.1270.10">
    <property type="match status" value="1"/>
</dbReference>
<dbReference type="InterPro" id="IPR029047">
    <property type="entry name" value="HSP70_peptide-bd_sf"/>
</dbReference>
<evidence type="ECO:0000256" key="1">
    <source>
        <dbReference type="ARBA" id="ARBA00007381"/>
    </source>
</evidence>
<dbReference type="PROSITE" id="PS00329">
    <property type="entry name" value="HSP70_2"/>
    <property type="match status" value="1"/>
</dbReference>
<sequence length="698" mass="76709">MFSGCGERIMMTQTRLAGLNVRCYFLPDSIPLLRGRRKQTLPAFLIYFCCSEASPAIPSHSFALLIYRFGALFFAFMAKVAINLSTGSIQQEEIIVGIDLGTTNSLVAYIHPEGRRPVAINDQGRGTIVPSVVHFPGDDNDPIVGTDAKQYLLTDPQNTIYSVKRLLGKSYRDLGEHAGQLGYKIIDDNTEGLVKIRVGGHFYSPIELSAEILKELRTRAEHALKTPVNKAVITVPAYFNDSQRQATRDAGRLAGLEVLRIVNEPTAAALAYGIGLSPDEEKTVAVYDLGGGTFDISILRIQQGIFEVLSTNGDTYLGGDDFDRLVSEHWVQQYNLTSQLAATPDGQLKQQLRLTAEQAKKHLSQHEEFTADLPGADQVRLTKAEFNDLIRPLVARTITACQQALTDAKLPPSALDAVLLVGGSTRVPLVYDTVSEFFQQPANSSLNPDEVVALGAAIQADILGGNRRDVLLLDVTPLTLGIETLGGLMDPIIPRNSKIPTKAGRQYTTSVDGQVNLKISVYQGERDLVKENRKLAEFDLRGIPAMPAGLPKVDVNFILNADGILKVEALELRSNTHQAVEIKPQYGLTDEQVEKMLMDSLTHARADVTARMVIEARTVAEQMIYQVERFVDKNSQYLTEDEITQTAASVENLKDALTTQDKDTILKAVDELESLTSPFAERVMNISIKQAMTGRKIE</sequence>
<dbReference type="GO" id="GO:0140662">
    <property type="term" value="F:ATP-dependent protein folding chaperone"/>
    <property type="evidence" value="ECO:0007669"/>
    <property type="project" value="InterPro"/>
</dbReference>
<evidence type="ECO:0000256" key="5">
    <source>
        <dbReference type="RuleBase" id="RU003322"/>
    </source>
</evidence>
<keyword evidence="3 5" id="KW-0067">ATP-binding</keyword>
<gene>
    <name evidence="6" type="ORF">SAMN00120144_2750</name>
</gene>
<dbReference type="InterPro" id="IPR029048">
    <property type="entry name" value="HSP70_C_sf"/>
</dbReference>
<protein>
    <submittedName>
        <fullName evidence="6">Heat shock protein 70</fullName>
    </submittedName>
</protein>
<dbReference type="Gene3D" id="3.30.420.40">
    <property type="match status" value="2"/>
</dbReference>
<dbReference type="SUPFAM" id="SSF100920">
    <property type="entry name" value="Heat shock protein 70kD (HSP70), peptide-binding domain"/>
    <property type="match status" value="1"/>
</dbReference>
<dbReference type="NCBIfam" id="NF003520">
    <property type="entry name" value="PRK05183.1"/>
    <property type="match status" value="1"/>
</dbReference>
<evidence type="ECO:0000256" key="4">
    <source>
        <dbReference type="ARBA" id="ARBA00023186"/>
    </source>
</evidence>
<keyword evidence="7" id="KW-1185">Reference proteome</keyword>
<dbReference type="InterPro" id="IPR013126">
    <property type="entry name" value="Hsp_70_fam"/>
</dbReference>
<comment type="similarity">
    <text evidence="1 5">Belongs to the heat shock protein 70 family.</text>
</comment>
<dbReference type="STRING" id="645990.SAMN00120144_2750"/>
<dbReference type="PROSITE" id="PS00297">
    <property type="entry name" value="HSP70_1"/>
    <property type="match status" value="1"/>
</dbReference>
<keyword evidence="6" id="KW-0346">Stress response</keyword>
<evidence type="ECO:0000313" key="7">
    <source>
        <dbReference type="Proteomes" id="UP000192266"/>
    </source>
</evidence>
<dbReference type="FunFam" id="3.90.640.10:FF:000003">
    <property type="entry name" value="Molecular chaperone DnaK"/>
    <property type="match status" value="1"/>
</dbReference>
<dbReference type="InterPro" id="IPR043129">
    <property type="entry name" value="ATPase_NBD"/>
</dbReference>
<dbReference type="PRINTS" id="PR00301">
    <property type="entry name" value="HEATSHOCK70"/>
</dbReference>
<dbReference type="Gene3D" id="3.90.640.10">
    <property type="entry name" value="Actin, Chain A, domain 4"/>
    <property type="match status" value="1"/>
</dbReference>
<evidence type="ECO:0000256" key="3">
    <source>
        <dbReference type="ARBA" id="ARBA00022840"/>
    </source>
</evidence>
<evidence type="ECO:0000256" key="2">
    <source>
        <dbReference type="ARBA" id="ARBA00022741"/>
    </source>
</evidence>
<accession>A0A1W1VSQ4</accession>
<keyword evidence="2 5" id="KW-0547">Nucleotide-binding</keyword>
<dbReference type="GO" id="GO:0005524">
    <property type="term" value="F:ATP binding"/>
    <property type="evidence" value="ECO:0007669"/>
    <property type="project" value="UniProtKB-KW"/>
</dbReference>
<dbReference type="PANTHER" id="PTHR19375">
    <property type="entry name" value="HEAT SHOCK PROTEIN 70KDA"/>
    <property type="match status" value="1"/>
</dbReference>
<dbReference type="EMBL" id="FWWW01000071">
    <property type="protein sequence ID" value="SMB96415.1"/>
    <property type="molecule type" value="Genomic_DNA"/>
</dbReference>
<keyword evidence="4" id="KW-0143">Chaperone</keyword>
<dbReference type="SUPFAM" id="SSF100934">
    <property type="entry name" value="Heat shock protein 70kD (HSP70), C-terminal subdomain"/>
    <property type="match status" value="1"/>
</dbReference>
<dbReference type="FunFam" id="3.30.420.40:FF:000020">
    <property type="entry name" value="Chaperone protein HscA homolog"/>
    <property type="match status" value="1"/>
</dbReference>
<organism evidence="6 7">
    <name type="scientific">Hymenobacter roseosalivarius DSM 11622</name>
    <dbReference type="NCBI Taxonomy" id="645990"/>
    <lineage>
        <taxon>Bacteria</taxon>
        <taxon>Pseudomonadati</taxon>
        <taxon>Bacteroidota</taxon>
        <taxon>Cytophagia</taxon>
        <taxon>Cytophagales</taxon>
        <taxon>Hymenobacteraceae</taxon>
        <taxon>Hymenobacter</taxon>
    </lineage>
</organism>
<dbReference type="InterPro" id="IPR018181">
    <property type="entry name" value="Heat_shock_70_CS"/>
</dbReference>
<dbReference type="PROSITE" id="PS01036">
    <property type="entry name" value="HSP70_3"/>
    <property type="match status" value="1"/>
</dbReference>
<proteinExistence type="inferred from homology"/>
<name>A0A1W1VSQ4_9BACT</name>
<evidence type="ECO:0000313" key="6">
    <source>
        <dbReference type="EMBL" id="SMB96415.1"/>
    </source>
</evidence>
<dbReference type="AlphaFoldDB" id="A0A1W1VSQ4"/>
<dbReference type="Proteomes" id="UP000192266">
    <property type="component" value="Unassembled WGS sequence"/>
</dbReference>
<dbReference type="FunFam" id="3.30.420.40:FF:000046">
    <property type="entry name" value="Chaperone protein HscA"/>
    <property type="match status" value="1"/>
</dbReference>
<dbReference type="Gene3D" id="2.60.34.10">
    <property type="entry name" value="Substrate Binding Domain Of DNAk, Chain A, domain 1"/>
    <property type="match status" value="1"/>
</dbReference>
<reference evidence="6 7" key="1">
    <citation type="submission" date="2017-04" db="EMBL/GenBank/DDBJ databases">
        <authorList>
            <person name="Afonso C.L."/>
            <person name="Miller P.J."/>
            <person name="Scott M.A."/>
            <person name="Spackman E."/>
            <person name="Goraichik I."/>
            <person name="Dimitrov K.M."/>
            <person name="Suarez D.L."/>
            <person name="Swayne D.E."/>
        </authorList>
    </citation>
    <scope>NUCLEOTIDE SEQUENCE [LARGE SCALE GENOMIC DNA]</scope>
    <source>
        <strain evidence="6 7">DSM 11622</strain>
    </source>
</reference>
<dbReference type="SUPFAM" id="SSF53067">
    <property type="entry name" value="Actin-like ATPase domain"/>
    <property type="match status" value="2"/>
</dbReference>
<dbReference type="Pfam" id="PF00012">
    <property type="entry name" value="HSP70"/>
    <property type="match status" value="1"/>
</dbReference>